<keyword evidence="1" id="KW-0732">Signal</keyword>
<organism evidence="2 3">
    <name type="scientific">Ruminococcus flavefaciens</name>
    <dbReference type="NCBI Taxonomy" id="1265"/>
    <lineage>
        <taxon>Bacteria</taxon>
        <taxon>Bacillati</taxon>
        <taxon>Bacillota</taxon>
        <taxon>Clostridia</taxon>
        <taxon>Eubacteriales</taxon>
        <taxon>Oscillospiraceae</taxon>
        <taxon>Ruminococcus</taxon>
    </lineage>
</organism>
<evidence type="ECO:0000313" key="3">
    <source>
        <dbReference type="Proteomes" id="UP000245720"/>
    </source>
</evidence>
<feature type="chain" id="PRO_5016363204" evidence="1">
    <location>
        <begin position="25"/>
        <end position="423"/>
    </location>
</feature>
<proteinExistence type="predicted"/>
<gene>
    <name evidence="2" type="ORF">IE37_00267</name>
</gene>
<sequence>MNKFNKFAAAAAAFALAVTSAGCGAPEAITIGKGTQTALTIDGYEVPAGVFIYNEITAYNNAANELYAKNKTEPSLEDVKNATIEDMSATEWIQNKAVEACKDFVANEKEFEKIGESLSAEELDNIKKLVSSNSGSEMFSENGIGEESLRKIIENSYKQEAIFKHYYGLGCEKGCTEDELKEYFQDKTTRLKYFTINLLDENGEKYSDEEIRTLNKMADQYVKEINAEKTDKAKLAKIDECEEEYNEYAAKRAEEAAKKAAEEAGETYTTTTTTTTTAAKDATTTTTTTDPYEKEITMTKYTTTTADESNPVTTTASAEAEASMKAFRDYNTYVFDGLDYYKAEKYQYDENTIYIIIKADIKERMTEDDLWSEENVEALLSERYYSDFTDMMKSIAEGYDSNRNTSAFRKYSPFKLKLETDKK</sequence>
<dbReference type="OrthoDB" id="1817915at2"/>
<feature type="signal peptide" evidence="1">
    <location>
        <begin position="1"/>
        <end position="24"/>
    </location>
</feature>
<comment type="caution">
    <text evidence="2">The sequence shown here is derived from an EMBL/GenBank/DDBJ whole genome shotgun (WGS) entry which is preliminary data.</text>
</comment>
<dbReference type="AlphaFoldDB" id="A0A315Y4P7"/>
<evidence type="ECO:0000256" key="1">
    <source>
        <dbReference type="SAM" id="SignalP"/>
    </source>
</evidence>
<reference evidence="2 3" key="1">
    <citation type="submission" date="2018-05" db="EMBL/GenBank/DDBJ databases">
        <title>The Hungate 1000. A catalogue of reference genomes from the rumen microbiome.</title>
        <authorList>
            <person name="Kelly W."/>
        </authorList>
    </citation>
    <scope>NUCLEOTIDE SEQUENCE [LARGE SCALE GENOMIC DNA]</scope>
    <source>
        <strain evidence="2 3">SAb67</strain>
    </source>
</reference>
<evidence type="ECO:0000313" key="2">
    <source>
        <dbReference type="EMBL" id="PWJ15372.1"/>
    </source>
</evidence>
<dbReference type="RefSeq" id="WP_109725175.1">
    <property type="nucleotide sequence ID" value="NZ_QGDI01000001.1"/>
</dbReference>
<dbReference type="EMBL" id="QGDI01000001">
    <property type="protein sequence ID" value="PWJ15372.1"/>
    <property type="molecule type" value="Genomic_DNA"/>
</dbReference>
<dbReference type="PROSITE" id="PS51257">
    <property type="entry name" value="PROKAR_LIPOPROTEIN"/>
    <property type="match status" value="1"/>
</dbReference>
<name>A0A315Y4P7_RUMFL</name>
<dbReference type="Proteomes" id="UP000245720">
    <property type="component" value="Unassembled WGS sequence"/>
</dbReference>
<protein>
    <submittedName>
        <fullName evidence="2">Uncharacterized protein</fullName>
    </submittedName>
</protein>
<accession>A0A315Y4P7</accession>